<feature type="transmembrane region" description="Helical" evidence="1">
    <location>
        <begin position="99"/>
        <end position="118"/>
    </location>
</feature>
<evidence type="ECO:0000256" key="1">
    <source>
        <dbReference type="SAM" id="Phobius"/>
    </source>
</evidence>
<feature type="transmembrane region" description="Helical" evidence="1">
    <location>
        <begin position="30"/>
        <end position="57"/>
    </location>
</feature>
<dbReference type="Proteomes" id="UP001254848">
    <property type="component" value="Unassembled WGS sequence"/>
</dbReference>
<dbReference type="RefSeq" id="WP_413780577.1">
    <property type="nucleotide sequence ID" value="NZ_JAUOZS010000001.1"/>
</dbReference>
<accession>A0ABU3P0N6</accession>
<evidence type="ECO:0000313" key="2">
    <source>
        <dbReference type="EMBL" id="MDT8902088.1"/>
    </source>
</evidence>
<reference evidence="2 3" key="1">
    <citation type="submission" date="2023-07" db="EMBL/GenBank/DDBJ databases">
        <title>The novel representative of Negativicutes class, Anaeroselena agilis gen. nov. sp. nov.</title>
        <authorList>
            <person name="Prokofeva M.I."/>
            <person name="Elcheninov A.G."/>
            <person name="Klyukina A."/>
            <person name="Kublanov I.V."/>
            <person name="Frolov E.N."/>
            <person name="Podosokorskaya O.A."/>
        </authorList>
    </citation>
    <scope>NUCLEOTIDE SEQUENCE [LARGE SCALE GENOMIC DNA]</scope>
    <source>
        <strain evidence="2 3">4137-cl</strain>
    </source>
</reference>
<name>A0ABU3P0N6_9FIRM</name>
<gene>
    <name evidence="2" type="ORF">Q4T40_12605</name>
</gene>
<protein>
    <submittedName>
        <fullName evidence="2">Uncharacterized protein</fullName>
    </submittedName>
</protein>
<dbReference type="EMBL" id="JAUOZS010000001">
    <property type="protein sequence ID" value="MDT8902088.1"/>
    <property type="molecule type" value="Genomic_DNA"/>
</dbReference>
<keyword evidence="1" id="KW-0812">Transmembrane</keyword>
<organism evidence="2 3">
    <name type="scientific">Anaeroselena agilis</name>
    <dbReference type="NCBI Taxonomy" id="3063788"/>
    <lineage>
        <taxon>Bacteria</taxon>
        <taxon>Bacillati</taxon>
        <taxon>Bacillota</taxon>
        <taxon>Negativicutes</taxon>
        <taxon>Acetonemataceae</taxon>
        <taxon>Anaeroselena</taxon>
    </lineage>
</organism>
<proteinExistence type="predicted"/>
<keyword evidence="3" id="KW-1185">Reference proteome</keyword>
<evidence type="ECO:0000313" key="3">
    <source>
        <dbReference type="Proteomes" id="UP001254848"/>
    </source>
</evidence>
<feature type="transmembrane region" description="Helical" evidence="1">
    <location>
        <begin position="69"/>
        <end position="92"/>
    </location>
</feature>
<sequence>MNSLERLFGRIFADWLPGMPAGAREWAARILPWVIIVLGVLGILAWLSVIGLLGAAALKTVGLSRAFPAFAAVVFHVFVPILQALAIAGGYFMLKRRRLGWELAFYALLLGIFMNLVWLNPAGLVWDFIFAYLLFQLKPYYREG</sequence>
<keyword evidence="1" id="KW-1133">Transmembrane helix</keyword>
<comment type="caution">
    <text evidence="2">The sequence shown here is derived from an EMBL/GenBank/DDBJ whole genome shotgun (WGS) entry which is preliminary data.</text>
</comment>
<keyword evidence="1" id="KW-0472">Membrane</keyword>